<evidence type="ECO:0000256" key="1">
    <source>
        <dbReference type="ARBA" id="ARBA00023015"/>
    </source>
</evidence>
<dbReference type="InterPro" id="IPR018060">
    <property type="entry name" value="HTH_AraC"/>
</dbReference>
<dbReference type="Gene3D" id="1.10.10.60">
    <property type="entry name" value="Homeodomain-like"/>
    <property type="match status" value="1"/>
</dbReference>
<dbReference type="SUPFAM" id="SSF52317">
    <property type="entry name" value="Class I glutamine amidotransferase-like"/>
    <property type="match status" value="1"/>
</dbReference>
<keyword evidence="6" id="KW-1185">Reference proteome</keyword>
<dbReference type="GO" id="GO:0043565">
    <property type="term" value="F:sequence-specific DNA binding"/>
    <property type="evidence" value="ECO:0007669"/>
    <property type="project" value="InterPro"/>
</dbReference>
<dbReference type="PANTHER" id="PTHR46796">
    <property type="entry name" value="HTH-TYPE TRANSCRIPTIONAL ACTIVATOR RHAS-RELATED"/>
    <property type="match status" value="1"/>
</dbReference>
<dbReference type="Pfam" id="PF12833">
    <property type="entry name" value="HTH_18"/>
    <property type="match status" value="1"/>
</dbReference>
<dbReference type="SUPFAM" id="SSF46689">
    <property type="entry name" value="Homeodomain-like"/>
    <property type="match status" value="2"/>
</dbReference>
<protein>
    <submittedName>
        <fullName evidence="5">Helix-turn-helix domain-containing protein</fullName>
    </submittedName>
</protein>
<dbReference type="AlphaFoldDB" id="A0A3D8JY98"/>
<dbReference type="InterPro" id="IPR009057">
    <property type="entry name" value="Homeodomain-like_sf"/>
</dbReference>
<keyword evidence="2" id="KW-0238">DNA-binding</keyword>
<dbReference type="GO" id="GO:0003700">
    <property type="term" value="F:DNA-binding transcription factor activity"/>
    <property type="evidence" value="ECO:0007669"/>
    <property type="project" value="InterPro"/>
</dbReference>
<reference evidence="5 6" key="1">
    <citation type="submission" date="2018-08" db="EMBL/GenBank/DDBJ databases">
        <title>Paraburkholderia sp. DHOM06 isolated from forest soil.</title>
        <authorList>
            <person name="Gao Z.-H."/>
            <person name="Qiu L.-H."/>
        </authorList>
    </citation>
    <scope>NUCLEOTIDE SEQUENCE [LARGE SCALE GENOMIC DNA]</scope>
    <source>
        <strain evidence="5 6">DHOM06</strain>
    </source>
</reference>
<evidence type="ECO:0000313" key="6">
    <source>
        <dbReference type="Proteomes" id="UP000256838"/>
    </source>
</evidence>
<keyword evidence="1" id="KW-0805">Transcription regulation</keyword>
<evidence type="ECO:0000256" key="2">
    <source>
        <dbReference type="ARBA" id="ARBA00023125"/>
    </source>
</evidence>
<keyword evidence="3" id="KW-0804">Transcription</keyword>
<gene>
    <name evidence="5" type="ORF">DWV00_17150</name>
</gene>
<feature type="domain" description="HTH araC/xylS-type" evidence="4">
    <location>
        <begin position="240"/>
        <end position="338"/>
    </location>
</feature>
<name>A0A3D8JY98_9BURK</name>
<dbReference type="Gene3D" id="3.40.50.880">
    <property type="match status" value="1"/>
</dbReference>
<evidence type="ECO:0000259" key="4">
    <source>
        <dbReference type="PROSITE" id="PS01124"/>
    </source>
</evidence>
<dbReference type="PROSITE" id="PS01124">
    <property type="entry name" value="HTH_ARAC_FAMILY_2"/>
    <property type="match status" value="1"/>
</dbReference>
<accession>A0A3D8JY98</accession>
<proteinExistence type="predicted"/>
<evidence type="ECO:0000256" key="3">
    <source>
        <dbReference type="ARBA" id="ARBA00023163"/>
    </source>
</evidence>
<dbReference type="PANTHER" id="PTHR46796:SF6">
    <property type="entry name" value="ARAC SUBFAMILY"/>
    <property type="match status" value="1"/>
</dbReference>
<organism evidence="5 6">
    <name type="scientific">Trinickia dinghuensis</name>
    <dbReference type="NCBI Taxonomy" id="2291023"/>
    <lineage>
        <taxon>Bacteria</taxon>
        <taxon>Pseudomonadati</taxon>
        <taxon>Pseudomonadota</taxon>
        <taxon>Betaproteobacteria</taxon>
        <taxon>Burkholderiales</taxon>
        <taxon>Burkholderiaceae</taxon>
        <taxon>Trinickia</taxon>
    </lineage>
</organism>
<dbReference type="Proteomes" id="UP000256838">
    <property type="component" value="Unassembled WGS sequence"/>
</dbReference>
<dbReference type="OrthoDB" id="2636626at2"/>
<comment type="caution">
    <text evidence="5">The sequence shown here is derived from an EMBL/GenBank/DDBJ whole genome shotgun (WGS) entry which is preliminary data.</text>
</comment>
<dbReference type="SMART" id="SM00342">
    <property type="entry name" value="HTH_ARAC"/>
    <property type="match status" value="1"/>
</dbReference>
<dbReference type="InterPro" id="IPR029062">
    <property type="entry name" value="Class_I_gatase-like"/>
</dbReference>
<sequence length="344" mass="38580">METKEPAMIVEKMEKNSIVHTIEPRRVVTDESPHCKQIGLLLFKGFSFMTAGMVAEVFDLANELGGPGTEKTKRYNVRLLSIDGGDVVCSSSARVSTDRLEARHLGDLHTLIIVGDAGAALAARDNPFVRWLRVIYQKTDRIEPIVSQAALASMDAHRQRKFGGSGVWTSALEPRGAAEYMPGSGDDQHRLLCLALFQVKRDLGLELAMKIAERLMPGTSRVLLPKLSRNSHRSTSDHVRESARWLLANCEQDITIVDAARVAAMSQRNYLRHFKREMGTTPSEFLLQARLELTRRLLVETKLPVDVIARHSGMRNGDNLAKMFRKRLTVSPTEYRLRHTRATV</sequence>
<dbReference type="InterPro" id="IPR050204">
    <property type="entry name" value="AraC_XylS_family_regulators"/>
</dbReference>
<dbReference type="EMBL" id="QRGA01000009">
    <property type="protein sequence ID" value="RDU97604.1"/>
    <property type="molecule type" value="Genomic_DNA"/>
</dbReference>
<evidence type="ECO:0000313" key="5">
    <source>
        <dbReference type="EMBL" id="RDU97604.1"/>
    </source>
</evidence>